<protein>
    <recommendedName>
        <fullName evidence="7">Palmitoyltransferase</fullName>
        <ecNumber evidence="7">2.3.1.225</ecNumber>
    </recommendedName>
</protein>
<feature type="region of interest" description="Disordered" evidence="8">
    <location>
        <begin position="290"/>
        <end position="343"/>
    </location>
</feature>
<evidence type="ECO:0000256" key="4">
    <source>
        <dbReference type="ARBA" id="ARBA00022989"/>
    </source>
</evidence>
<comment type="subcellular location">
    <subcellularLocation>
        <location evidence="1">Membrane</location>
        <topology evidence="1">Multi-pass membrane protein</topology>
    </subcellularLocation>
</comment>
<dbReference type="GO" id="GO:0006612">
    <property type="term" value="P:protein targeting to membrane"/>
    <property type="evidence" value="ECO:0007669"/>
    <property type="project" value="TreeGrafter"/>
</dbReference>
<dbReference type="InterPro" id="IPR039859">
    <property type="entry name" value="PFA4/ZDH16/20/ERF2-like"/>
</dbReference>
<feature type="transmembrane region" description="Helical" evidence="7">
    <location>
        <begin position="51"/>
        <end position="72"/>
    </location>
</feature>
<evidence type="ECO:0000256" key="8">
    <source>
        <dbReference type="SAM" id="MobiDB-lite"/>
    </source>
</evidence>
<dbReference type="PROSITE" id="PS50216">
    <property type="entry name" value="DHHC"/>
    <property type="match status" value="1"/>
</dbReference>
<evidence type="ECO:0000256" key="1">
    <source>
        <dbReference type="ARBA" id="ARBA00004141"/>
    </source>
</evidence>
<dbReference type="EMBL" id="CAICTM010001648">
    <property type="protein sequence ID" value="CAB9525255.1"/>
    <property type="molecule type" value="Genomic_DNA"/>
</dbReference>
<dbReference type="AlphaFoldDB" id="A0A9N8ERS8"/>
<dbReference type="PANTHER" id="PTHR22883">
    <property type="entry name" value="ZINC FINGER DHHC DOMAIN CONTAINING PROTEIN"/>
    <property type="match status" value="1"/>
</dbReference>
<comment type="caution">
    <text evidence="10">The sequence shown here is derived from an EMBL/GenBank/DDBJ whole genome shotgun (WGS) entry which is preliminary data.</text>
</comment>
<keyword evidence="11" id="KW-1185">Reference proteome</keyword>
<comment type="catalytic activity">
    <reaction evidence="7">
        <text>L-cysteinyl-[protein] + hexadecanoyl-CoA = S-hexadecanoyl-L-cysteinyl-[protein] + CoA</text>
        <dbReference type="Rhea" id="RHEA:36683"/>
        <dbReference type="Rhea" id="RHEA-COMP:10131"/>
        <dbReference type="Rhea" id="RHEA-COMP:11032"/>
        <dbReference type="ChEBI" id="CHEBI:29950"/>
        <dbReference type="ChEBI" id="CHEBI:57287"/>
        <dbReference type="ChEBI" id="CHEBI:57379"/>
        <dbReference type="ChEBI" id="CHEBI:74151"/>
        <dbReference type="EC" id="2.3.1.225"/>
    </reaction>
</comment>
<sequence>MPTTNNNNDTPRRKNGFSTPYTGPQVSTWITLPVLIFEFFIVVAPVLPLEAAIPCTIVFGITAILAAFYAAMAQVIDPMDAHLARHLHKLEHGPPAIAEGEPEEDMKHCWICDTQVAEHAMHCKYCNKCVANFDHHCLWLNTCVGSANYHYFVMTMVFITAMLMVHSSVQVALTIDILLGGASKDRANAWFNANADGAIIGIYIGFVAFDALALSLVLQLLYFHWVLHKEGLTTYKYIVREAGRNREKRKKETARKNQRTAAMRKANDEGNRFLAMRLFYGDMCPCCDPLPPLPEEEEEEPSYTPVQPTNNNGDEEEATDGMENGRPYGDENDGVTFIAVKEA</sequence>
<keyword evidence="3 7" id="KW-0812">Transmembrane</keyword>
<evidence type="ECO:0000256" key="5">
    <source>
        <dbReference type="ARBA" id="ARBA00023136"/>
    </source>
</evidence>
<name>A0A9N8ERS8_9STRA</name>
<evidence type="ECO:0000259" key="9">
    <source>
        <dbReference type="Pfam" id="PF01529"/>
    </source>
</evidence>
<dbReference type="Proteomes" id="UP001153069">
    <property type="component" value="Unassembled WGS sequence"/>
</dbReference>
<dbReference type="PANTHER" id="PTHR22883:SF203">
    <property type="entry name" value="PALMITOYLTRANSFERASE"/>
    <property type="match status" value="1"/>
</dbReference>
<keyword evidence="5 7" id="KW-0472">Membrane</keyword>
<evidence type="ECO:0000313" key="10">
    <source>
        <dbReference type="EMBL" id="CAB9525255.1"/>
    </source>
</evidence>
<gene>
    <name evidence="10" type="ORF">SEMRO_1650_G288660.1</name>
</gene>
<dbReference type="InterPro" id="IPR001594">
    <property type="entry name" value="Palmitoyltrfase_DHHC"/>
</dbReference>
<dbReference type="GO" id="GO:0005794">
    <property type="term" value="C:Golgi apparatus"/>
    <property type="evidence" value="ECO:0007669"/>
    <property type="project" value="TreeGrafter"/>
</dbReference>
<feature type="transmembrane region" description="Helical" evidence="7">
    <location>
        <begin position="200"/>
        <end position="225"/>
    </location>
</feature>
<proteinExistence type="inferred from homology"/>
<feature type="transmembrane region" description="Helical" evidence="7">
    <location>
        <begin position="149"/>
        <end position="179"/>
    </location>
</feature>
<evidence type="ECO:0000256" key="3">
    <source>
        <dbReference type="ARBA" id="ARBA00022692"/>
    </source>
</evidence>
<evidence type="ECO:0000256" key="7">
    <source>
        <dbReference type="RuleBase" id="RU079119"/>
    </source>
</evidence>
<dbReference type="GO" id="GO:0016020">
    <property type="term" value="C:membrane"/>
    <property type="evidence" value="ECO:0007669"/>
    <property type="project" value="UniProtKB-SubCell"/>
</dbReference>
<evidence type="ECO:0000256" key="6">
    <source>
        <dbReference type="ARBA" id="ARBA00023315"/>
    </source>
</evidence>
<reference evidence="10" key="1">
    <citation type="submission" date="2020-06" db="EMBL/GenBank/DDBJ databases">
        <authorList>
            <consortium name="Plant Systems Biology data submission"/>
        </authorList>
    </citation>
    <scope>NUCLEOTIDE SEQUENCE</scope>
    <source>
        <strain evidence="10">D6</strain>
    </source>
</reference>
<dbReference type="GO" id="GO:0005783">
    <property type="term" value="C:endoplasmic reticulum"/>
    <property type="evidence" value="ECO:0007669"/>
    <property type="project" value="TreeGrafter"/>
</dbReference>
<dbReference type="EC" id="2.3.1.225" evidence="7"/>
<organism evidence="10 11">
    <name type="scientific">Seminavis robusta</name>
    <dbReference type="NCBI Taxonomy" id="568900"/>
    <lineage>
        <taxon>Eukaryota</taxon>
        <taxon>Sar</taxon>
        <taxon>Stramenopiles</taxon>
        <taxon>Ochrophyta</taxon>
        <taxon>Bacillariophyta</taxon>
        <taxon>Bacillariophyceae</taxon>
        <taxon>Bacillariophycidae</taxon>
        <taxon>Naviculales</taxon>
        <taxon>Naviculaceae</taxon>
        <taxon>Seminavis</taxon>
    </lineage>
</organism>
<comment type="similarity">
    <text evidence="7">Belongs to the DHHC palmitoyltransferase family.</text>
</comment>
<evidence type="ECO:0000256" key="2">
    <source>
        <dbReference type="ARBA" id="ARBA00022679"/>
    </source>
</evidence>
<evidence type="ECO:0000313" key="11">
    <source>
        <dbReference type="Proteomes" id="UP001153069"/>
    </source>
</evidence>
<accession>A0A9N8ERS8</accession>
<comment type="domain">
    <text evidence="7">The DHHC domain is required for palmitoyltransferase activity.</text>
</comment>
<keyword evidence="6 7" id="KW-0012">Acyltransferase</keyword>
<keyword evidence="2 7" id="KW-0808">Transferase</keyword>
<dbReference type="Pfam" id="PF01529">
    <property type="entry name" value="DHHC"/>
    <property type="match status" value="1"/>
</dbReference>
<keyword evidence="4 7" id="KW-1133">Transmembrane helix</keyword>
<dbReference type="OrthoDB" id="9909019at2759"/>
<feature type="transmembrane region" description="Helical" evidence="7">
    <location>
        <begin position="26"/>
        <end position="44"/>
    </location>
</feature>
<dbReference type="GO" id="GO:0019706">
    <property type="term" value="F:protein-cysteine S-palmitoyltransferase activity"/>
    <property type="evidence" value="ECO:0007669"/>
    <property type="project" value="UniProtKB-EC"/>
</dbReference>
<feature type="domain" description="Palmitoyltransferase DHHC" evidence="9">
    <location>
        <begin position="104"/>
        <end position="238"/>
    </location>
</feature>